<dbReference type="AlphaFoldDB" id="A0A9Q4CP51"/>
<reference evidence="1" key="1">
    <citation type="submission" date="2022-08" db="EMBL/GenBank/DDBJ databases">
        <authorList>
            <person name="Dale J.L."/>
        </authorList>
    </citation>
    <scope>NUCLEOTIDE SEQUENCE</scope>
    <source>
        <strain evidence="1">2022EL-00758</strain>
    </source>
</reference>
<protein>
    <submittedName>
        <fullName evidence="1">HEXXH motif-containing putative peptide modification protein</fullName>
    </submittedName>
</protein>
<dbReference type="RefSeq" id="WP_267785293.1">
    <property type="nucleotide sequence ID" value="NZ_JAPNMI010000002.1"/>
</dbReference>
<comment type="caution">
    <text evidence="1">The sequence shown here is derived from an EMBL/GenBank/DDBJ whole genome shotgun (WGS) entry which is preliminary data.</text>
</comment>
<evidence type="ECO:0000313" key="2">
    <source>
        <dbReference type="Proteomes" id="UP001076655"/>
    </source>
</evidence>
<dbReference type="InterPro" id="IPR026337">
    <property type="entry name" value="AKG_HExxH"/>
</dbReference>
<sequence>MINLTFPDYSHQDAYQYFSDEIYKSLNYLLSYYNLPEINKDVPLSWQNCAIHYIAGKYATDDEHANAVNYLNQLLRTKTPLPLIISPLTSAGNSPAKQMILKIIRDDKQLGFGYCDDPVLATAETAKIIQALSVIRRCAPETANEINRFIHQIYLTQESTDNTRFMRSGTNFYMWGMMFAYVHPSHSVAYYIDILAHECGHTALNILNADDPLELNRVDEVFAAPLRDDNRPMIGIFHALFVLSRICYVFSEIIRNSDDTPEPEYYDRLSINLEKLRDTSDIVRQHAILTETGKQIFTAICQRWNLR</sequence>
<dbReference type="EMBL" id="JAPNMI010000002">
    <property type="protein sequence ID" value="MCY0789031.1"/>
    <property type="molecule type" value="Genomic_DNA"/>
</dbReference>
<dbReference type="Proteomes" id="UP001076655">
    <property type="component" value="Unassembled WGS sequence"/>
</dbReference>
<name>A0A9Q4CP51_MORMO</name>
<accession>A0A9Q4CP51</accession>
<organism evidence="1 2">
    <name type="scientific">Morganella morganii</name>
    <name type="common">Proteus morganii</name>
    <dbReference type="NCBI Taxonomy" id="582"/>
    <lineage>
        <taxon>Bacteria</taxon>
        <taxon>Pseudomonadati</taxon>
        <taxon>Pseudomonadota</taxon>
        <taxon>Gammaproteobacteria</taxon>
        <taxon>Enterobacterales</taxon>
        <taxon>Morganellaceae</taxon>
        <taxon>Morganella</taxon>
    </lineage>
</organism>
<gene>
    <name evidence="1" type="ORF">N0392_04910</name>
</gene>
<evidence type="ECO:0000313" key="1">
    <source>
        <dbReference type="EMBL" id="MCY0789031.1"/>
    </source>
</evidence>
<dbReference type="NCBIfam" id="TIGR04267">
    <property type="entry name" value="mod_HExxH"/>
    <property type="match status" value="1"/>
</dbReference>
<proteinExistence type="predicted"/>